<evidence type="ECO:0000256" key="5">
    <source>
        <dbReference type="ARBA" id="ARBA00023136"/>
    </source>
</evidence>
<keyword evidence="5 6" id="KW-0472">Membrane</keyword>
<comment type="caution">
    <text evidence="8">The sequence shown here is derived from an EMBL/GenBank/DDBJ whole genome shotgun (WGS) entry which is preliminary data.</text>
</comment>
<dbReference type="Gene3D" id="1.20.1110.10">
    <property type="entry name" value="Calcium-transporting ATPase, transmembrane domain"/>
    <property type="match status" value="1"/>
</dbReference>
<dbReference type="PANTHER" id="PTHR42861">
    <property type="entry name" value="CALCIUM-TRANSPORTING ATPASE"/>
    <property type="match status" value="1"/>
</dbReference>
<dbReference type="InterPro" id="IPR044492">
    <property type="entry name" value="P_typ_ATPase_HD_dom"/>
</dbReference>
<dbReference type="NCBIfam" id="TIGR01494">
    <property type="entry name" value="ATPase_P-type"/>
    <property type="match status" value="2"/>
</dbReference>
<keyword evidence="3" id="KW-1278">Translocase</keyword>
<dbReference type="Proteomes" id="UP000823891">
    <property type="component" value="Unassembled WGS sequence"/>
</dbReference>
<dbReference type="Pfam" id="PF00702">
    <property type="entry name" value="Hydrolase"/>
    <property type="match status" value="1"/>
</dbReference>
<reference evidence="8" key="1">
    <citation type="journal article" date="2021" name="PeerJ">
        <title>Extensive microbial diversity within the chicken gut microbiome revealed by metagenomics and culture.</title>
        <authorList>
            <person name="Gilroy R."/>
            <person name="Ravi A."/>
            <person name="Getino M."/>
            <person name="Pursley I."/>
            <person name="Horton D.L."/>
            <person name="Alikhan N.F."/>
            <person name="Baker D."/>
            <person name="Gharbi K."/>
            <person name="Hall N."/>
            <person name="Watson M."/>
            <person name="Adriaenssens E.M."/>
            <person name="Foster-Nyarko E."/>
            <person name="Jarju S."/>
            <person name="Secka A."/>
            <person name="Antonio M."/>
            <person name="Oren A."/>
            <person name="Chaudhuri R.R."/>
            <person name="La Ragione R."/>
            <person name="Hildebrand F."/>
            <person name="Pallen M.J."/>
        </authorList>
    </citation>
    <scope>NUCLEOTIDE SEQUENCE</scope>
    <source>
        <strain evidence="8">USAMLcec2-132</strain>
    </source>
</reference>
<feature type="transmembrane region" description="Helical" evidence="6">
    <location>
        <begin position="776"/>
        <end position="794"/>
    </location>
</feature>
<gene>
    <name evidence="8" type="ORF">H9761_08685</name>
</gene>
<dbReference type="InterPro" id="IPR008250">
    <property type="entry name" value="ATPase_P-typ_transduc_dom_A_sf"/>
</dbReference>
<feature type="transmembrane region" description="Helical" evidence="6">
    <location>
        <begin position="623"/>
        <end position="646"/>
    </location>
</feature>
<dbReference type="Gene3D" id="2.70.150.10">
    <property type="entry name" value="Calcium-transporting ATPase, cytoplasmic transduction domain A"/>
    <property type="match status" value="1"/>
</dbReference>
<evidence type="ECO:0000313" key="8">
    <source>
        <dbReference type="EMBL" id="HJC23765.1"/>
    </source>
</evidence>
<reference evidence="8" key="2">
    <citation type="submission" date="2021-04" db="EMBL/GenBank/DDBJ databases">
        <authorList>
            <person name="Gilroy R."/>
        </authorList>
    </citation>
    <scope>NUCLEOTIDE SEQUENCE</scope>
    <source>
        <strain evidence="8">USAMLcec2-132</strain>
    </source>
</reference>
<feature type="transmembrane region" description="Helical" evidence="6">
    <location>
        <begin position="63"/>
        <end position="83"/>
    </location>
</feature>
<feature type="transmembrane region" description="Helical" evidence="6">
    <location>
        <begin position="652"/>
        <end position="671"/>
    </location>
</feature>
<dbReference type="Gene3D" id="3.40.1110.10">
    <property type="entry name" value="Calcium-transporting ATPase, cytoplasmic domain N"/>
    <property type="match status" value="1"/>
</dbReference>
<feature type="transmembrane region" description="Helical" evidence="6">
    <location>
        <begin position="683"/>
        <end position="706"/>
    </location>
</feature>
<evidence type="ECO:0000256" key="3">
    <source>
        <dbReference type="ARBA" id="ARBA00022967"/>
    </source>
</evidence>
<dbReference type="CDD" id="cd02609">
    <property type="entry name" value="P-type_ATPase"/>
    <property type="match status" value="1"/>
</dbReference>
<dbReference type="GO" id="GO:0016020">
    <property type="term" value="C:membrane"/>
    <property type="evidence" value="ECO:0007669"/>
    <property type="project" value="UniProtKB-SubCell"/>
</dbReference>
<accession>A0A9D2NFI7</accession>
<dbReference type="Pfam" id="PF00122">
    <property type="entry name" value="E1-E2_ATPase"/>
    <property type="match status" value="1"/>
</dbReference>
<dbReference type="InterPro" id="IPR023299">
    <property type="entry name" value="ATPase_P-typ_cyto_dom_N"/>
</dbReference>
<keyword evidence="2 6" id="KW-0812">Transmembrane</keyword>
<feature type="transmembrane region" description="Helical" evidence="6">
    <location>
        <begin position="89"/>
        <end position="107"/>
    </location>
</feature>
<dbReference type="InterPro" id="IPR018303">
    <property type="entry name" value="ATPase_P-typ_P_site"/>
</dbReference>
<dbReference type="EMBL" id="DWWS01000029">
    <property type="protein sequence ID" value="HJC23765.1"/>
    <property type="molecule type" value="Genomic_DNA"/>
</dbReference>
<dbReference type="SFLD" id="SFLDG00002">
    <property type="entry name" value="C1.7:_P-type_atpase_like"/>
    <property type="match status" value="1"/>
</dbReference>
<dbReference type="InterPro" id="IPR059000">
    <property type="entry name" value="ATPase_P-type_domA"/>
</dbReference>
<evidence type="ECO:0000256" key="6">
    <source>
        <dbReference type="SAM" id="Phobius"/>
    </source>
</evidence>
<evidence type="ECO:0000259" key="7">
    <source>
        <dbReference type="Pfam" id="PF00122"/>
    </source>
</evidence>
<evidence type="ECO:0000313" key="9">
    <source>
        <dbReference type="Proteomes" id="UP000823891"/>
    </source>
</evidence>
<sequence length="820" mass="90336">MRIQEKKKREEIGEKRGEIERLCPDCLAGLDEEQARARGEAGWSNEEVDASFLTVKDIVRKNVCTYFNLIFAVLAVLVCITGSFRNLSFLPVVIINTVVGIVQEVRAKRVLEKMSMLHAPHAEVVREGKTRQIDSRQLVIDDIVIFRAGSQVCADAVICQGQVRVNESLLTGESEEIEKKEGDTLLSGSFITAGKCRARLDQVGADSYISRLTMQAKAMREGEQSEMIRSLNRLVKAAGVAVIPIGIALFSQSYFLNQETFRDSILSMVAAVIGMIPEGLYLLTTMALTVGTVRLARKKVLLHDMKSMETLARVDVLCVDKTGTITENEMEVKEVLWLEEDQEEETIRAQLSRFVASMDPENGTIRALQAGFPEKGAGKPGTVIPGKGAEAVIPFSSAAKYSGAVLDGICFVLGAPEFVLLEQYEEYRERLEAYSAKGCRVLVFGTCPERPDGKPLQTAVCPLAAVILQNRVRKEARQTFAYFAQQGVEIKVISGDNPLTVSETAKEAGIADADRYVDARQLKTEEEVEKAAMQYTVFGRVLPEQKRLLVRALKKNGKTVAMTGDGVNDVLALKDADCSIAMVSGSEAAIQASQVVLLESDFSRMPEVVGEGRRVVNNIQQSASLFLVKNIFSFLLSLASLCFVFQYPLEPAQISLISMFTIGIPGFFLSLQPNLERIRGRFLSNVLLKALPAGITDAALVAFLTLCGEAFHIGGSDISTAATLLLAVVGFMILYQICRPMNLIRRLIWWGCAAGLAGSVLLVPWLFSIGPMSRQGVMLLVLFILASEPVFRYLTQFNEWLQRLFRKLAQKVFHRNVCAK</sequence>
<name>A0A9D2NFI7_9FIRM</name>
<dbReference type="PROSITE" id="PS00154">
    <property type="entry name" value="ATPASE_E1_E2"/>
    <property type="match status" value="1"/>
</dbReference>
<feature type="transmembrane region" description="Helical" evidence="6">
    <location>
        <begin position="747"/>
        <end position="770"/>
    </location>
</feature>
<dbReference type="SFLD" id="SFLDS00003">
    <property type="entry name" value="Haloacid_Dehalogenase"/>
    <property type="match status" value="1"/>
</dbReference>
<dbReference type="SUPFAM" id="SSF81660">
    <property type="entry name" value="Metal cation-transporting ATPase, ATP-binding domain N"/>
    <property type="match status" value="1"/>
</dbReference>
<organism evidence="8 9">
    <name type="scientific">Candidatus Eisenbergiella merdavium</name>
    <dbReference type="NCBI Taxonomy" id="2838551"/>
    <lineage>
        <taxon>Bacteria</taxon>
        <taxon>Bacillati</taxon>
        <taxon>Bacillota</taxon>
        <taxon>Clostridia</taxon>
        <taxon>Lachnospirales</taxon>
        <taxon>Lachnospiraceae</taxon>
        <taxon>Eisenbergiella</taxon>
    </lineage>
</organism>
<dbReference type="InterPro" id="IPR023214">
    <property type="entry name" value="HAD_sf"/>
</dbReference>
<evidence type="ECO:0000256" key="4">
    <source>
        <dbReference type="ARBA" id="ARBA00022989"/>
    </source>
</evidence>
<dbReference type="InterPro" id="IPR001757">
    <property type="entry name" value="P_typ_ATPase"/>
</dbReference>
<dbReference type="SUPFAM" id="SSF81653">
    <property type="entry name" value="Calcium ATPase, transduction domain A"/>
    <property type="match status" value="1"/>
</dbReference>
<feature type="transmembrane region" description="Helical" evidence="6">
    <location>
        <begin position="268"/>
        <end position="296"/>
    </location>
</feature>
<feature type="transmembrane region" description="Helical" evidence="6">
    <location>
        <begin position="234"/>
        <end position="256"/>
    </location>
</feature>
<proteinExistence type="predicted"/>
<feature type="transmembrane region" description="Helical" evidence="6">
    <location>
        <begin position="718"/>
        <end position="735"/>
    </location>
</feature>
<dbReference type="GO" id="GO:0005524">
    <property type="term" value="F:ATP binding"/>
    <property type="evidence" value="ECO:0007669"/>
    <property type="project" value="InterPro"/>
</dbReference>
<dbReference type="PRINTS" id="PR00119">
    <property type="entry name" value="CATATPASE"/>
</dbReference>
<keyword evidence="4 6" id="KW-1133">Transmembrane helix</keyword>
<dbReference type="SUPFAM" id="SSF81665">
    <property type="entry name" value="Calcium ATPase, transmembrane domain M"/>
    <property type="match status" value="1"/>
</dbReference>
<comment type="subcellular location">
    <subcellularLocation>
        <location evidence="1">Membrane</location>
        <topology evidence="1">Multi-pass membrane protein</topology>
    </subcellularLocation>
</comment>
<dbReference type="PRINTS" id="PR00120">
    <property type="entry name" value="HATPASE"/>
</dbReference>
<dbReference type="Gene3D" id="3.40.50.1000">
    <property type="entry name" value="HAD superfamily/HAD-like"/>
    <property type="match status" value="1"/>
</dbReference>
<evidence type="ECO:0000256" key="2">
    <source>
        <dbReference type="ARBA" id="ARBA00022692"/>
    </source>
</evidence>
<dbReference type="InterPro" id="IPR023298">
    <property type="entry name" value="ATPase_P-typ_TM_dom_sf"/>
</dbReference>
<dbReference type="SUPFAM" id="SSF56784">
    <property type="entry name" value="HAD-like"/>
    <property type="match status" value="1"/>
</dbReference>
<dbReference type="AlphaFoldDB" id="A0A9D2NFI7"/>
<feature type="domain" description="P-type ATPase A" evidence="7">
    <location>
        <begin position="117"/>
        <end position="214"/>
    </location>
</feature>
<dbReference type="InterPro" id="IPR036412">
    <property type="entry name" value="HAD-like_sf"/>
</dbReference>
<evidence type="ECO:0000256" key="1">
    <source>
        <dbReference type="ARBA" id="ARBA00004141"/>
    </source>
</evidence>
<dbReference type="SFLD" id="SFLDF00027">
    <property type="entry name" value="p-type_atpase"/>
    <property type="match status" value="1"/>
</dbReference>
<dbReference type="GO" id="GO:0016887">
    <property type="term" value="F:ATP hydrolysis activity"/>
    <property type="evidence" value="ECO:0007669"/>
    <property type="project" value="InterPro"/>
</dbReference>
<protein>
    <submittedName>
        <fullName evidence="8">Cation-translocating P-type ATPase</fullName>
    </submittedName>
</protein>